<sequence length="587" mass="65422">MAASGTATRSSLPSIPSWATPRAAVLQGQHENLEEDGTGSQNNSRVYGDIPVLETTPEDLMFGPRIRLLSISPAKPNDCIRARLLIRSLFDAPPYLALSYSWGCRLAVEQISIDGVPFAITRHLWQALRALRSRDRSVVVWVDAICINQENPLDKSLQVQCMAQVYNEASEVRIWLGQLNTSLHASDVLLFYELSLLSHPWWKRLWVVQECAYAKTSPVVMLRPTELTTLGELVHRLSVVASEAKGVASETLNSMLASLQVPFDAWDAQRLAQTHRIPLSKRLSQTKSLQCSVPHDRLYAILSLAEEDEVSTIVPDYNKSYSQMAMEANRRIKEYEGWDDFSDQDLLPPLTWTNTTEEKEMITEDSIVYAAQCDSLPLLKYWQTKLSRRYRRDGFLFNRVHIRALCVAAGHGHLDMVRYLLEGFPRNAALLHKQFKHDSPVQYASRTSHTSVVRSLLVRSKILLDSSRTATIGTPLIDAAANGHLQMVTTLLEAGAQVNDAGGYFGTALQAAVISGDQRIVDTLLAHGARVDQHDGYFRCGYFGDALRAAIRSGHESIALLLQTKRSNDNTITQRVEAQDVGGDGLS</sequence>
<proteinExistence type="predicted"/>
<protein>
    <recommendedName>
        <fullName evidence="2">Heterokaryon incompatibility domain-containing protein</fullName>
    </recommendedName>
</protein>
<feature type="repeat" description="ANK" evidence="1">
    <location>
        <begin position="474"/>
        <end position="503"/>
    </location>
</feature>
<dbReference type="Gene3D" id="1.25.40.20">
    <property type="entry name" value="Ankyrin repeat-containing domain"/>
    <property type="match status" value="2"/>
</dbReference>
<dbReference type="InterPro" id="IPR052895">
    <property type="entry name" value="HetReg/Transcr_Mod"/>
</dbReference>
<dbReference type="InterPro" id="IPR010730">
    <property type="entry name" value="HET"/>
</dbReference>
<gene>
    <name evidence="3" type="ORF">AMS68_003380</name>
</gene>
<dbReference type="AlphaFoldDB" id="A0A6H0XT17"/>
<dbReference type="InterPro" id="IPR002110">
    <property type="entry name" value="Ankyrin_rpt"/>
</dbReference>
<dbReference type="SUPFAM" id="SSF48403">
    <property type="entry name" value="Ankyrin repeat"/>
    <property type="match status" value="1"/>
</dbReference>
<dbReference type="Pfam" id="PF00023">
    <property type="entry name" value="Ank"/>
    <property type="match status" value="1"/>
</dbReference>
<dbReference type="Pfam" id="PF06985">
    <property type="entry name" value="HET"/>
    <property type="match status" value="1"/>
</dbReference>
<dbReference type="PANTHER" id="PTHR24148:SF73">
    <property type="entry name" value="HET DOMAIN PROTEIN (AFU_ORTHOLOGUE AFUA_8G01020)"/>
    <property type="match status" value="1"/>
</dbReference>
<keyword evidence="4" id="KW-1185">Reference proteome</keyword>
<accession>A0A6H0XT17</accession>
<keyword evidence="1" id="KW-0040">ANK repeat</keyword>
<dbReference type="Proteomes" id="UP000503462">
    <property type="component" value="Chromosome 2"/>
</dbReference>
<dbReference type="EMBL" id="CP051140">
    <property type="protein sequence ID" value="QIW97862.1"/>
    <property type="molecule type" value="Genomic_DNA"/>
</dbReference>
<dbReference type="PANTHER" id="PTHR24148">
    <property type="entry name" value="ANKYRIN REPEAT DOMAIN-CONTAINING PROTEIN 39 HOMOLOG-RELATED"/>
    <property type="match status" value="1"/>
</dbReference>
<evidence type="ECO:0000256" key="1">
    <source>
        <dbReference type="PROSITE-ProRule" id="PRU00023"/>
    </source>
</evidence>
<dbReference type="SMART" id="SM00248">
    <property type="entry name" value="ANK"/>
    <property type="match status" value="4"/>
</dbReference>
<evidence type="ECO:0000313" key="4">
    <source>
        <dbReference type="Proteomes" id="UP000503462"/>
    </source>
</evidence>
<feature type="domain" description="Heterokaryon incompatibility" evidence="2">
    <location>
        <begin position="95"/>
        <end position="182"/>
    </location>
</feature>
<dbReference type="InterPro" id="IPR036770">
    <property type="entry name" value="Ankyrin_rpt-contain_sf"/>
</dbReference>
<reference evidence="3 4" key="1">
    <citation type="journal article" date="2016" name="Sci. Rep.">
        <title>Peltaster fructicola genome reveals evolution from an invasive phytopathogen to an ectophytic parasite.</title>
        <authorList>
            <person name="Xu C."/>
            <person name="Chen H."/>
            <person name="Gleason M.L."/>
            <person name="Xu J.R."/>
            <person name="Liu H."/>
            <person name="Zhang R."/>
            <person name="Sun G."/>
        </authorList>
    </citation>
    <scope>NUCLEOTIDE SEQUENCE [LARGE SCALE GENOMIC DNA]</scope>
    <source>
        <strain evidence="3 4">LNHT1506</strain>
    </source>
</reference>
<dbReference type="Pfam" id="PF12796">
    <property type="entry name" value="Ank_2"/>
    <property type="match status" value="1"/>
</dbReference>
<feature type="repeat" description="ANK" evidence="1">
    <location>
        <begin position="507"/>
        <end position="536"/>
    </location>
</feature>
<organism evidence="3 4">
    <name type="scientific">Peltaster fructicola</name>
    <dbReference type="NCBI Taxonomy" id="286661"/>
    <lineage>
        <taxon>Eukaryota</taxon>
        <taxon>Fungi</taxon>
        <taxon>Dikarya</taxon>
        <taxon>Ascomycota</taxon>
        <taxon>Pezizomycotina</taxon>
        <taxon>Dothideomycetes</taxon>
        <taxon>Dothideomycetes incertae sedis</taxon>
        <taxon>Peltaster</taxon>
    </lineage>
</organism>
<name>A0A6H0XT17_9PEZI</name>
<evidence type="ECO:0000259" key="2">
    <source>
        <dbReference type="Pfam" id="PF06985"/>
    </source>
</evidence>
<evidence type="ECO:0000313" key="3">
    <source>
        <dbReference type="EMBL" id="QIW97862.1"/>
    </source>
</evidence>
<dbReference type="PROSITE" id="PS50297">
    <property type="entry name" value="ANK_REP_REGION"/>
    <property type="match status" value="1"/>
</dbReference>
<dbReference type="PROSITE" id="PS50088">
    <property type="entry name" value="ANK_REPEAT"/>
    <property type="match status" value="2"/>
</dbReference>
<dbReference type="OrthoDB" id="4772757at2759"/>